<evidence type="ECO:0000256" key="3">
    <source>
        <dbReference type="ARBA" id="ARBA00023163"/>
    </source>
</evidence>
<name>A0A844YIW5_9SPHN</name>
<keyword evidence="3" id="KW-0804">Transcription</keyword>
<keyword evidence="2" id="KW-0238">DNA-binding</keyword>
<sequence>MNQHSPMPVVNPFERFAAAILPAGVAPDVRARFQSLARHAVADAGGAPLEHQEQDQIVFVASGATKLVARASLGREQIVAFHFAGDLVSLPARGRHSYSLVALQRSEFLSFCATDFLASAQDASCITNEILRRSLVSLWRCREKSITLGRKTAQERLASFLATMADRIGVPHDGGCVLDLPMSRRDIADSLGLTIETVSRQFTILRDLALVETTGRSTVTLTDIPALEDRAGHLPVAA</sequence>
<evidence type="ECO:0000256" key="1">
    <source>
        <dbReference type="ARBA" id="ARBA00023015"/>
    </source>
</evidence>
<dbReference type="Pfam" id="PF13545">
    <property type="entry name" value="HTH_Crp_2"/>
    <property type="match status" value="1"/>
</dbReference>
<dbReference type="SMART" id="SM00419">
    <property type="entry name" value="HTH_CRP"/>
    <property type="match status" value="1"/>
</dbReference>
<dbReference type="InterPro" id="IPR000595">
    <property type="entry name" value="cNMP-bd_dom"/>
</dbReference>
<dbReference type="InterPro" id="IPR014710">
    <property type="entry name" value="RmlC-like_jellyroll"/>
</dbReference>
<dbReference type="PROSITE" id="PS00042">
    <property type="entry name" value="HTH_CRP_1"/>
    <property type="match status" value="1"/>
</dbReference>
<evidence type="ECO:0000259" key="4">
    <source>
        <dbReference type="PROSITE" id="PS51063"/>
    </source>
</evidence>
<protein>
    <submittedName>
        <fullName evidence="5">Helix-turn-helix domain-containing protein</fullName>
    </submittedName>
</protein>
<gene>
    <name evidence="5" type="ORF">GRI48_11895</name>
</gene>
<reference evidence="5 6" key="1">
    <citation type="submission" date="2019-12" db="EMBL/GenBank/DDBJ databases">
        <title>Genomic-based taxomic classification of the family Erythrobacteraceae.</title>
        <authorList>
            <person name="Xu L."/>
        </authorList>
    </citation>
    <scope>NUCLEOTIDE SEQUENCE [LARGE SCALE GENOMIC DNA]</scope>
    <source>
        <strain evidence="5 6">MCCC 1A09965</strain>
    </source>
</reference>
<dbReference type="InterPro" id="IPR036388">
    <property type="entry name" value="WH-like_DNA-bd_sf"/>
</dbReference>
<dbReference type="EMBL" id="WTYN01000003">
    <property type="protein sequence ID" value="MXO63713.1"/>
    <property type="molecule type" value="Genomic_DNA"/>
</dbReference>
<dbReference type="GO" id="GO:0003700">
    <property type="term" value="F:DNA-binding transcription factor activity"/>
    <property type="evidence" value="ECO:0007669"/>
    <property type="project" value="InterPro"/>
</dbReference>
<dbReference type="PRINTS" id="PR00034">
    <property type="entry name" value="HTHCRP"/>
</dbReference>
<proteinExistence type="predicted"/>
<dbReference type="Gene3D" id="1.10.10.10">
    <property type="entry name" value="Winged helix-like DNA-binding domain superfamily/Winged helix DNA-binding domain"/>
    <property type="match status" value="1"/>
</dbReference>
<evidence type="ECO:0000313" key="5">
    <source>
        <dbReference type="EMBL" id="MXO63713.1"/>
    </source>
</evidence>
<dbReference type="Gene3D" id="2.60.120.10">
    <property type="entry name" value="Jelly Rolls"/>
    <property type="match status" value="1"/>
</dbReference>
<dbReference type="SUPFAM" id="SSF51206">
    <property type="entry name" value="cAMP-binding domain-like"/>
    <property type="match status" value="1"/>
</dbReference>
<dbReference type="Proteomes" id="UP000445582">
    <property type="component" value="Unassembled WGS sequence"/>
</dbReference>
<dbReference type="InterPro" id="IPR012318">
    <property type="entry name" value="HTH_CRP"/>
</dbReference>
<dbReference type="CDD" id="cd00038">
    <property type="entry name" value="CAP_ED"/>
    <property type="match status" value="1"/>
</dbReference>
<accession>A0A844YIW5</accession>
<dbReference type="InterPro" id="IPR018335">
    <property type="entry name" value="Tscrpt_reg_HTH_Crp-type_CS"/>
</dbReference>
<dbReference type="SUPFAM" id="SSF46785">
    <property type="entry name" value="Winged helix' DNA-binding domain"/>
    <property type="match status" value="1"/>
</dbReference>
<evidence type="ECO:0000313" key="6">
    <source>
        <dbReference type="Proteomes" id="UP000445582"/>
    </source>
</evidence>
<keyword evidence="6" id="KW-1185">Reference proteome</keyword>
<keyword evidence="1" id="KW-0805">Transcription regulation</keyword>
<evidence type="ECO:0000256" key="2">
    <source>
        <dbReference type="ARBA" id="ARBA00023125"/>
    </source>
</evidence>
<organism evidence="5 6">
    <name type="scientific">Qipengyuania oceanensis</name>
    <dbReference type="NCBI Taxonomy" id="1463597"/>
    <lineage>
        <taxon>Bacteria</taxon>
        <taxon>Pseudomonadati</taxon>
        <taxon>Pseudomonadota</taxon>
        <taxon>Alphaproteobacteria</taxon>
        <taxon>Sphingomonadales</taxon>
        <taxon>Erythrobacteraceae</taxon>
        <taxon>Qipengyuania</taxon>
    </lineage>
</organism>
<dbReference type="InterPro" id="IPR018490">
    <property type="entry name" value="cNMP-bd_dom_sf"/>
</dbReference>
<dbReference type="InterPro" id="IPR036390">
    <property type="entry name" value="WH_DNA-bd_sf"/>
</dbReference>
<comment type="caution">
    <text evidence="5">The sequence shown here is derived from an EMBL/GenBank/DDBJ whole genome shotgun (WGS) entry which is preliminary data.</text>
</comment>
<dbReference type="CDD" id="cd00092">
    <property type="entry name" value="HTH_CRP"/>
    <property type="match status" value="1"/>
</dbReference>
<dbReference type="PROSITE" id="PS51063">
    <property type="entry name" value="HTH_CRP_2"/>
    <property type="match status" value="1"/>
</dbReference>
<dbReference type="Pfam" id="PF00027">
    <property type="entry name" value="cNMP_binding"/>
    <property type="match status" value="1"/>
</dbReference>
<dbReference type="AlphaFoldDB" id="A0A844YIW5"/>
<feature type="domain" description="HTH crp-type" evidence="4">
    <location>
        <begin position="151"/>
        <end position="225"/>
    </location>
</feature>
<dbReference type="GO" id="GO:0003677">
    <property type="term" value="F:DNA binding"/>
    <property type="evidence" value="ECO:0007669"/>
    <property type="project" value="UniProtKB-KW"/>
</dbReference>